<protein>
    <submittedName>
        <fullName evidence="2">Uncharacterized protein</fullName>
    </submittedName>
</protein>
<organism evidence="2 3">
    <name type="scientific">Ceriporiopsis subvermispora (strain B)</name>
    <name type="common">White-rot fungus</name>
    <name type="synonym">Gelatoporia subvermispora</name>
    <dbReference type="NCBI Taxonomy" id="914234"/>
    <lineage>
        <taxon>Eukaryota</taxon>
        <taxon>Fungi</taxon>
        <taxon>Dikarya</taxon>
        <taxon>Basidiomycota</taxon>
        <taxon>Agaricomycotina</taxon>
        <taxon>Agaricomycetes</taxon>
        <taxon>Polyporales</taxon>
        <taxon>Gelatoporiaceae</taxon>
        <taxon>Gelatoporia</taxon>
    </lineage>
</organism>
<gene>
    <name evidence="2" type="ORF">CERSUDRAFT_77082</name>
</gene>
<feature type="transmembrane region" description="Helical" evidence="1">
    <location>
        <begin position="132"/>
        <end position="155"/>
    </location>
</feature>
<dbReference type="AlphaFoldDB" id="M2QKM0"/>
<dbReference type="Proteomes" id="UP000016930">
    <property type="component" value="Unassembled WGS sequence"/>
</dbReference>
<evidence type="ECO:0000313" key="2">
    <source>
        <dbReference type="EMBL" id="EMD32690.1"/>
    </source>
</evidence>
<keyword evidence="1" id="KW-0472">Membrane</keyword>
<evidence type="ECO:0000256" key="1">
    <source>
        <dbReference type="SAM" id="Phobius"/>
    </source>
</evidence>
<sequence>MALLERPLYPKCTSTQPSEYRISRGPDLREYTPKLRAHQPVVLLPLIENTYFSSSVHQGKMSAAYSEQISAFISEAASGCKGLNYWLEIIQIILFILWAGKYPNGCYNPVLRQCKLVFSSTRIYMMSQGSSLLALAGLVLNLVPVGVNTCLWFAYTFYVLAPAFQGGLECATGYQNLSLATNSNSTNTVLELDKAKRSANCSPVAISTRTCVIAADILVLITTWYKTYSIKRDLTRAGIPSPLITLLLRDVSLRSRKELSGLLTNLTLKSNITRLSSVIVTHFLLNLREVTHKQTDDYSRESSDDPQATLRFASVIGSIGGNLDFDFEPFDNVEDVDDSSGCLKSELNSSAETKFSADSLGVAGHAMNVC</sequence>
<dbReference type="OrthoDB" id="2756573at2759"/>
<keyword evidence="1" id="KW-1133">Transmembrane helix</keyword>
<evidence type="ECO:0000313" key="3">
    <source>
        <dbReference type="Proteomes" id="UP000016930"/>
    </source>
</evidence>
<dbReference type="HOGENOM" id="CLU_748026_0_0_1"/>
<keyword evidence="3" id="KW-1185">Reference proteome</keyword>
<proteinExistence type="predicted"/>
<name>M2QKM0_CERS8</name>
<reference evidence="2 3" key="1">
    <citation type="journal article" date="2012" name="Proc. Natl. Acad. Sci. U.S.A.">
        <title>Comparative genomics of Ceriporiopsis subvermispora and Phanerochaete chrysosporium provide insight into selective ligninolysis.</title>
        <authorList>
            <person name="Fernandez-Fueyo E."/>
            <person name="Ruiz-Duenas F.J."/>
            <person name="Ferreira P."/>
            <person name="Floudas D."/>
            <person name="Hibbett D.S."/>
            <person name="Canessa P."/>
            <person name="Larrondo L.F."/>
            <person name="James T.Y."/>
            <person name="Seelenfreund D."/>
            <person name="Lobos S."/>
            <person name="Polanco R."/>
            <person name="Tello M."/>
            <person name="Honda Y."/>
            <person name="Watanabe T."/>
            <person name="Watanabe T."/>
            <person name="Ryu J.S."/>
            <person name="Kubicek C.P."/>
            <person name="Schmoll M."/>
            <person name="Gaskell J."/>
            <person name="Hammel K.E."/>
            <person name="St John F.J."/>
            <person name="Vanden Wymelenberg A."/>
            <person name="Sabat G."/>
            <person name="Splinter BonDurant S."/>
            <person name="Syed K."/>
            <person name="Yadav J.S."/>
            <person name="Doddapaneni H."/>
            <person name="Subramanian V."/>
            <person name="Lavin J.L."/>
            <person name="Oguiza J.A."/>
            <person name="Perez G."/>
            <person name="Pisabarro A.G."/>
            <person name="Ramirez L."/>
            <person name="Santoyo F."/>
            <person name="Master E."/>
            <person name="Coutinho P.M."/>
            <person name="Henrissat B."/>
            <person name="Lombard V."/>
            <person name="Magnuson J.K."/>
            <person name="Kuees U."/>
            <person name="Hori C."/>
            <person name="Igarashi K."/>
            <person name="Samejima M."/>
            <person name="Held B.W."/>
            <person name="Barry K.W."/>
            <person name="LaButti K.M."/>
            <person name="Lapidus A."/>
            <person name="Lindquist E.A."/>
            <person name="Lucas S.M."/>
            <person name="Riley R."/>
            <person name="Salamov A.A."/>
            <person name="Hoffmeister D."/>
            <person name="Schwenk D."/>
            <person name="Hadar Y."/>
            <person name="Yarden O."/>
            <person name="de Vries R.P."/>
            <person name="Wiebenga A."/>
            <person name="Stenlid J."/>
            <person name="Eastwood D."/>
            <person name="Grigoriev I.V."/>
            <person name="Berka R.M."/>
            <person name="Blanchette R.A."/>
            <person name="Kersten P."/>
            <person name="Martinez A.T."/>
            <person name="Vicuna R."/>
            <person name="Cullen D."/>
        </authorList>
    </citation>
    <scope>NUCLEOTIDE SEQUENCE [LARGE SCALE GENOMIC DNA]</scope>
    <source>
        <strain evidence="2 3">B</strain>
    </source>
</reference>
<accession>M2QKM0</accession>
<keyword evidence="1" id="KW-0812">Transmembrane</keyword>
<dbReference type="EMBL" id="KB445809">
    <property type="protein sequence ID" value="EMD32690.1"/>
    <property type="molecule type" value="Genomic_DNA"/>
</dbReference>